<name>A0A8S2HAE3_9BILA</name>
<dbReference type="EMBL" id="CAJOBA010001819">
    <property type="protein sequence ID" value="CAF3615998.1"/>
    <property type="molecule type" value="Genomic_DNA"/>
</dbReference>
<dbReference type="Proteomes" id="UP000677228">
    <property type="component" value="Unassembled WGS sequence"/>
</dbReference>
<protein>
    <submittedName>
        <fullName evidence="3">Uncharacterized protein</fullName>
    </submittedName>
</protein>
<reference evidence="3" key="1">
    <citation type="submission" date="2021-02" db="EMBL/GenBank/DDBJ databases">
        <authorList>
            <person name="Nowell W R."/>
        </authorList>
    </citation>
    <scope>NUCLEOTIDE SEQUENCE</scope>
</reference>
<gene>
    <name evidence="2" type="ORF">OVA965_LOCUS6167</name>
    <name evidence="3" type="ORF">TMI583_LOCUS6163</name>
</gene>
<dbReference type="AlphaFoldDB" id="A0A8S2HAE3"/>
<evidence type="ECO:0000313" key="3">
    <source>
        <dbReference type="EMBL" id="CAF3615998.1"/>
    </source>
</evidence>
<organism evidence="3 4">
    <name type="scientific">Didymodactylos carnosus</name>
    <dbReference type="NCBI Taxonomy" id="1234261"/>
    <lineage>
        <taxon>Eukaryota</taxon>
        <taxon>Metazoa</taxon>
        <taxon>Spiralia</taxon>
        <taxon>Gnathifera</taxon>
        <taxon>Rotifera</taxon>
        <taxon>Eurotatoria</taxon>
        <taxon>Bdelloidea</taxon>
        <taxon>Philodinida</taxon>
        <taxon>Philodinidae</taxon>
        <taxon>Didymodactylos</taxon>
    </lineage>
</organism>
<evidence type="ECO:0000313" key="4">
    <source>
        <dbReference type="Proteomes" id="UP000682733"/>
    </source>
</evidence>
<feature type="region of interest" description="Disordered" evidence="1">
    <location>
        <begin position="1"/>
        <end position="99"/>
    </location>
</feature>
<comment type="caution">
    <text evidence="3">The sequence shown here is derived from an EMBL/GenBank/DDBJ whole genome shotgun (WGS) entry which is preliminary data.</text>
</comment>
<proteinExistence type="predicted"/>
<dbReference type="EMBL" id="CAJNOK010001819">
    <property type="protein sequence ID" value="CAF0831467.1"/>
    <property type="molecule type" value="Genomic_DNA"/>
</dbReference>
<evidence type="ECO:0000313" key="2">
    <source>
        <dbReference type="EMBL" id="CAF0831467.1"/>
    </source>
</evidence>
<feature type="compositionally biased region" description="Polar residues" evidence="1">
    <location>
        <begin position="58"/>
        <end position="70"/>
    </location>
</feature>
<accession>A0A8S2HAE3</accession>
<sequence length="194" mass="21050">MSSRRSNVPQLPRVPNPAVILNETTNGHNRPPSAGDILRRNTLASRKLNRSNSEKTNGHPQPPLTTNGATSNLPPSSQTSSVSWSSDPKNVNNHNNTNNSLEEMSLSFMKVSSVKPPTDNTASGNQHQNTTKKKPGTIIDYRGIINDTLRGNTDDNGDPAERLLKPLSGFVGYNSEWRELAEVVSRSVIGGINS</sequence>
<dbReference type="Proteomes" id="UP000682733">
    <property type="component" value="Unassembled WGS sequence"/>
</dbReference>
<feature type="compositionally biased region" description="Low complexity" evidence="1">
    <location>
        <begin position="71"/>
        <end position="99"/>
    </location>
</feature>
<feature type="region of interest" description="Disordered" evidence="1">
    <location>
        <begin position="112"/>
        <end position="134"/>
    </location>
</feature>
<evidence type="ECO:0000256" key="1">
    <source>
        <dbReference type="SAM" id="MobiDB-lite"/>
    </source>
</evidence>
<feature type="compositionally biased region" description="Polar residues" evidence="1">
    <location>
        <begin position="118"/>
        <end position="129"/>
    </location>
</feature>